<sequence>MVQANSPEVVNNIGALFIGMVLGCALWGVSCVQTWFYYDNYRNDHAALKYLVFFVWLFDTIHQILVVHVLYMYTIAHFGDFDNLNNILWSLYIEVLFCAFTGFLVQSFFAHRIWQFKKNYFLMVLILVLILGELVTSVAYVAQGFAQGLDTSDKLRHLKGLSMTVNVLAAAGDVVISAAICTMLSSSKTGFTWSNHVINRLMLFSINTGLLTSICACLSLVLILVLPNTLWYFTFYFIIGRFYANSLLATLNARRRIQKSGQPKASAGESHSLTNRAGNRRVTDIMSAHQDRGGPNTEIQVQIETIIDYNNATNTGITKEEVDHDLSDDPERQSSTPSLKSKLSGF</sequence>
<feature type="transmembrane region" description="Helical" evidence="2">
    <location>
        <begin position="161"/>
        <end position="181"/>
    </location>
</feature>
<feature type="compositionally biased region" description="Basic and acidic residues" evidence="1">
    <location>
        <begin position="318"/>
        <end position="332"/>
    </location>
</feature>
<dbReference type="EMBL" id="JBANRG010000042">
    <property type="protein sequence ID" value="KAK7447102.1"/>
    <property type="molecule type" value="Genomic_DNA"/>
</dbReference>
<feature type="transmembrane region" description="Helical" evidence="2">
    <location>
        <begin position="230"/>
        <end position="251"/>
    </location>
</feature>
<dbReference type="PANTHER" id="PTHR40465">
    <property type="entry name" value="CHROMOSOME 1, WHOLE GENOME SHOTGUN SEQUENCE"/>
    <property type="match status" value="1"/>
</dbReference>
<organism evidence="4 6">
    <name type="scientific">Marasmiellus scandens</name>
    <dbReference type="NCBI Taxonomy" id="2682957"/>
    <lineage>
        <taxon>Eukaryota</taxon>
        <taxon>Fungi</taxon>
        <taxon>Dikarya</taxon>
        <taxon>Basidiomycota</taxon>
        <taxon>Agaricomycotina</taxon>
        <taxon>Agaricomycetes</taxon>
        <taxon>Agaricomycetidae</taxon>
        <taxon>Agaricales</taxon>
        <taxon>Marasmiineae</taxon>
        <taxon>Omphalotaceae</taxon>
        <taxon>Marasmiellus</taxon>
    </lineage>
</organism>
<evidence type="ECO:0000259" key="3">
    <source>
        <dbReference type="Pfam" id="PF20152"/>
    </source>
</evidence>
<feature type="region of interest" description="Disordered" evidence="1">
    <location>
        <begin position="318"/>
        <end position="346"/>
    </location>
</feature>
<evidence type="ECO:0000313" key="4">
    <source>
        <dbReference type="EMBL" id="KAK7447102.1"/>
    </source>
</evidence>
<evidence type="ECO:0000313" key="6">
    <source>
        <dbReference type="Proteomes" id="UP001498398"/>
    </source>
</evidence>
<dbReference type="Pfam" id="PF20152">
    <property type="entry name" value="DUF6534"/>
    <property type="match status" value="1"/>
</dbReference>
<keyword evidence="2" id="KW-0472">Membrane</keyword>
<feature type="transmembrane region" description="Helical" evidence="2">
    <location>
        <begin position="201"/>
        <end position="224"/>
    </location>
</feature>
<protein>
    <recommendedName>
        <fullName evidence="3">DUF6534 domain-containing protein</fullName>
    </recommendedName>
</protein>
<accession>A0ABR1J137</accession>
<feature type="transmembrane region" description="Helical" evidence="2">
    <location>
        <begin position="50"/>
        <end position="75"/>
    </location>
</feature>
<dbReference type="EMBL" id="JBANRG010000038">
    <property type="protein sequence ID" value="KAK7448499.1"/>
    <property type="molecule type" value="Genomic_DNA"/>
</dbReference>
<reference evidence="4 6" key="1">
    <citation type="submission" date="2024-01" db="EMBL/GenBank/DDBJ databases">
        <title>A draft genome for the cacao thread blight pathogen Marasmiellus scandens.</title>
        <authorList>
            <person name="Baruah I.K."/>
            <person name="Leung J."/>
            <person name="Bukari Y."/>
            <person name="Amoako-Attah I."/>
            <person name="Meinhardt L.W."/>
            <person name="Bailey B.A."/>
            <person name="Cohen S.P."/>
        </authorList>
    </citation>
    <scope>NUCLEOTIDE SEQUENCE [LARGE SCALE GENOMIC DNA]</scope>
    <source>
        <strain evidence="4 6">GH-19</strain>
    </source>
</reference>
<evidence type="ECO:0000313" key="5">
    <source>
        <dbReference type="EMBL" id="KAK7448499.1"/>
    </source>
</evidence>
<feature type="compositionally biased region" description="Polar residues" evidence="1">
    <location>
        <begin position="333"/>
        <end position="346"/>
    </location>
</feature>
<feature type="domain" description="DUF6534" evidence="3">
    <location>
        <begin position="169"/>
        <end position="256"/>
    </location>
</feature>
<name>A0ABR1J137_9AGAR</name>
<feature type="transmembrane region" description="Helical" evidence="2">
    <location>
        <begin position="121"/>
        <end position="141"/>
    </location>
</feature>
<dbReference type="PANTHER" id="PTHR40465:SF1">
    <property type="entry name" value="DUF6534 DOMAIN-CONTAINING PROTEIN"/>
    <property type="match status" value="1"/>
</dbReference>
<feature type="transmembrane region" description="Helical" evidence="2">
    <location>
        <begin position="15"/>
        <end position="38"/>
    </location>
</feature>
<evidence type="ECO:0000256" key="1">
    <source>
        <dbReference type="SAM" id="MobiDB-lite"/>
    </source>
</evidence>
<keyword evidence="6" id="KW-1185">Reference proteome</keyword>
<comment type="caution">
    <text evidence="4">The sequence shown here is derived from an EMBL/GenBank/DDBJ whole genome shotgun (WGS) entry which is preliminary data.</text>
</comment>
<gene>
    <name evidence="5" type="ORF">VKT23_013760</name>
    <name evidence="4" type="ORF">VKT23_014315</name>
</gene>
<dbReference type="Proteomes" id="UP001498398">
    <property type="component" value="Unassembled WGS sequence"/>
</dbReference>
<evidence type="ECO:0000256" key="2">
    <source>
        <dbReference type="SAM" id="Phobius"/>
    </source>
</evidence>
<feature type="transmembrane region" description="Helical" evidence="2">
    <location>
        <begin position="87"/>
        <end position="109"/>
    </location>
</feature>
<keyword evidence="2" id="KW-0812">Transmembrane</keyword>
<proteinExistence type="predicted"/>
<keyword evidence="2" id="KW-1133">Transmembrane helix</keyword>
<dbReference type="InterPro" id="IPR045339">
    <property type="entry name" value="DUF6534"/>
</dbReference>